<keyword evidence="2" id="KW-1185">Reference proteome</keyword>
<protein>
    <submittedName>
        <fullName evidence="1">Uncharacterized protein</fullName>
    </submittedName>
</protein>
<evidence type="ECO:0000313" key="1">
    <source>
        <dbReference type="EMBL" id="GBM78293.1"/>
    </source>
</evidence>
<reference evidence="1 2" key="1">
    <citation type="journal article" date="2019" name="Sci. Rep.">
        <title>Orb-weaving spider Araneus ventricosus genome elucidates the spidroin gene catalogue.</title>
        <authorList>
            <person name="Kono N."/>
            <person name="Nakamura H."/>
            <person name="Ohtoshi R."/>
            <person name="Moran D.A.P."/>
            <person name="Shinohara A."/>
            <person name="Yoshida Y."/>
            <person name="Fujiwara M."/>
            <person name="Mori M."/>
            <person name="Tomita M."/>
            <person name="Arakawa K."/>
        </authorList>
    </citation>
    <scope>NUCLEOTIDE SEQUENCE [LARGE SCALE GENOMIC DNA]</scope>
</reference>
<evidence type="ECO:0000313" key="2">
    <source>
        <dbReference type="Proteomes" id="UP000499080"/>
    </source>
</evidence>
<organism evidence="1 2">
    <name type="scientific">Araneus ventricosus</name>
    <name type="common">Orbweaver spider</name>
    <name type="synonym">Epeira ventricosa</name>
    <dbReference type="NCBI Taxonomy" id="182803"/>
    <lineage>
        <taxon>Eukaryota</taxon>
        <taxon>Metazoa</taxon>
        <taxon>Ecdysozoa</taxon>
        <taxon>Arthropoda</taxon>
        <taxon>Chelicerata</taxon>
        <taxon>Arachnida</taxon>
        <taxon>Araneae</taxon>
        <taxon>Araneomorphae</taxon>
        <taxon>Entelegynae</taxon>
        <taxon>Araneoidea</taxon>
        <taxon>Araneidae</taxon>
        <taxon>Araneus</taxon>
    </lineage>
</organism>
<dbReference type="AlphaFoldDB" id="A0A4Y2IKG2"/>
<dbReference type="OrthoDB" id="7787442at2759"/>
<comment type="caution">
    <text evidence="1">The sequence shown here is derived from an EMBL/GenBank/DDBJ whole genome shotgun (WGS) entry which is preliminary data.</text>
</comment>
<gene>
    <name evidence="1" type="ORF">AVEN_46994_1</name>
</gene>
<dbReference type="PANTHER" id="PTHR47326:SF1">
    <property type="entry name" value="HTH PSQ-TYPE DOMAIN-CONTAINING PROTEIN"/>
    <property type="match status" value="1"/>
</dbReference>
<proteinExistence type="predicted"/>
<dbReference type="PANTHER" id="PTHR47326">
    <property type="entry name" value="TRANSPOSABLE ELEMENT TC3 TRANSPOSASE-LIKE PROTEIN"/>
    <property type="match status" value="1"/>
</dbReference>
<dbReference type="Gene3D" id="3.30.420.10">
    <property type="entry name" value="Ribonuclease H-like superfamily/Ribonuclease H"/>
    <property type="match status" value="1"/>
</dbReference>
<dbReference type="Proteomes" id="UP000499080">
    <property type="component" value="Unassembled WGS sequence"/>
</dbReference>
<dbReference type="EMBL" id="BGPR01002744">
    <property type="protein sequence ID" value="GBM78293.1"/>
    <property type="molecule type" value="Genomic_DNA"/>
</dbReference>
<sequence length="98" mass="11674">MDVLKEMFPKRLVSLRGDISWPARSPDLSPCDYFLWGYLKSKVYKNRPRTTEELRAAVRQEIAAMTRRVMKNFWVRLQKCIDNKGRHLDDIVFKTKGR</sequence>
<dbReference type="GO" id="GO:0003676">
    <property type="term" value="F:nucleic acid binding"/>
    <property type="evidence" value="ECO:0007669"/>
    <property type="project" value="InterPro"/>
</dbReference>
<accession>A0A4Y2IKG2</accession>
<dbReference type="InterPro" id="IPR036397">
    <property type="entry name" value="RNaseH_sf"/>
</dbReference>
<name>A0A4Y2IKG2_ARAVE</name>